<evidence type="ECO:0000256" key="11">
    <source>
        <dbReference type="SAM" id="SignalP"/>
    </source>
</evidence>
<comment type="caution">
    <text evidence="12">The sequence shown here is derived from an EMBL/GenBank/DDBJ whole genome shotgun (WGS) entry which is preliminary data.</text>
</comment>
<comment type="similarity">
    <text evidence="2 8">Belongs to the glycosyl hydrolase 76 family.</text>
</comment>
<evidence type="ECO:0000256" key="8">
    <source>
        <dbReference type="PIRNR" id="PIRNR016302"/>
    </source>
</evidence>
<evidence type="ECO:0000256" key="2">
    <source>
        <dbReference type="ARBA" id="ARBA00009699"/>
    </source>
</evidence>
<dbReference type="PANTHER" id="PTHR12145:SF36">
    <property type="entry name" value="MANNAN ENDO-1,6-ALPHA-MANNOSIDASE DCW1"/>
    <property type="match status" value="1"/>
</dbReference>
<evidence type="ECO:0000313" key="13">
    <source>
        <dbReference type="Proteomes" id="UP001305779"/>
    </source>
</evidence>
<keyword evidence="5 8" id="KW-0378">Hydrolase</keyword>
<keyword evidence="10" id="KW-1133">Transmembrane helix</keyword>
<dbReference type="InterPro" id="IPR008928">
    <property type="entry name" value="6-hairpin_glycosidase_sf"/>
</dbReference>
<dbReference type="EC" id="3.2.1.101" evidence="3 8"/>
<keyword evidence="10" id="KW-0812">Transmembrane</keyword>
<dbReference type="Pfam" id="PF03663">
    <property type="entry name" value="Glyco_hydro_76"/>
    <property type="match status" value="1"/>
</dbReference>
<keyword evidence="6" id="KW-0325">Glycoprotein</keyword>
<reference evidence="12 13" key="1">
    <citation type="journal article" date="2023" name="G3 (Bethesda)">
        <title>A chromosome-level genome assembly of Zasmidium syzygii isolated from banana leaves.</title>
        <authorList>
            <person name="van Westerhoven A.C."/>
            <person name="Mehrabi R."/>
            <person name="Talebi R."/>
            <person name="Steentjes M.B.F."/>
            <person name="Corcolon B."/>
            <person name="Chong P.A."/>
            <person name="Kema G.H.J."/>
            <person name="Seidl M.F."/>
        </authorList>
    </citation>
    <scope>NUCLEOTIDE SEQUENCE [LARGE SCALE GENOMIC DNA]</scope>
    <source>
        <strain evidence="12 13">P124</strain>
    </source>
</reference>
<feature type="compositionally biased region" description="Low complexity" evidence="9">
    <location>
        <begin position="439"/>
        <end position="455"/>
    </location>
</feature>
<proteinExistence type="inferred from homology"/>
<sequence length="481" mass="50810">MRATTSTGLGALLLTTAGIANAIDLDVNSTDSILSASKTVVDNILKIYNNGSGPSIPGLLPDPYYWWEAGYMFDSLINYWSLSGDDSVVQPIQDGMIFQIGPDDNYMPLNQSKNLGNDDQAFWALAAMTAAEKGFPLPSGTNVTWIQLAENVFDTQVGRWSEDSCNGGLRWQIFTFNNGYNYKNSISQGSFAYLAARLARFTGNSTYSDWAQKAVDWTRNVGLLTSDGAIYDGTETTDNCSEINHVQWTLNAGLFLNTGSYLVNTSESSAWNDLIWPVFLESTQVFTDAGASANSQGRSIITEIACAARNTCNVDQKAYKASLARAFNIFQSQTASSVSTFNGTSSADAYSRAAAILRTSAQGAAAQCSGGDDGTTCGFDWSSSEWDGTSGIGQDLDALEVFLANLPAKALKTANDTSATGGSGSNGTSTEEDGGGNGTSTRTGTVESASSSTSGAAGLWSTSAFVALFSAIAISVLRLSM</sequence>
<protein>
    <recommendedName>
        <fullName evidence="3 8">Mannan endo-1,6-alpha-mannosidase</fullName>
        <ecNumber evidence="3 8">3.2.1.101</ecNumber>
    </recommendedName>
</protein>
<evidence type="ECO:0000256" key="9">
    <source>
        <dbReference type="SAM" id="MobiDB-lite"/>
    </source>
</evidence>
<feature type="region of interest" description="Disordered" evidence="9">
    <location>
        <begin position="414"/>
        <end position="455"/>
    </location>
</feature>
<evidence type="ECO:0000313" key="12">
    <source>
        <dbReference type="EMBL" id="KAK4503946.1"/>
    </source>
</evidence>
<dbReference type="InterPro" id="IPR005198">
    <property type="entry name" value="Glyco_hydro_76"/>
</dbReference>
<dbReference type="EMBL" id="JAXOVC010000003">
    <property type="protein sequence ID" value="KAK4503946.1"/>
    <property type="molecule type" value="Genomic_DNA"/>
</dbReference>
<feature type="transmembrane region" description="Helical" evidence="10">
    <location>
        <begin position="457"/>
        <end position="477"/>
    </location>
</feature>
<name>A0ABR0ES43_ZASCE</name>
<dbReference type="InterPro" id="IPR014480">
    <property type="entry name" value="Mannan-1_6-alpha_mannosidase"/>
</dbReference>
<gene>
    <name evidence="12" type="ORF">PRZ48_004861</name>
</gene>
<feature type="signal peptide" evidence="11">
    <location>
        <begin position="1"/>
        <end position="22"/>
    </location>
</feature>
<dbReference type="SUPFAM" id="SSF48208">
    <property type="entry name" value="Six-hairpin glycosidases"/>
    <property type="match status" value="1"/>
</dbReference>
<dbReference type="Gene3D" id="1.50.10.20">
    <property type="match status" value="1"/>
</dbReference>
<accession>A0ABR0ES43</accession>
<evidence type="ECO:0000256" key="4">
    <source>
        <dbReference type="ARBA" id="ARBA00022729"/>
    </source>
</evidence>
<organism evidence="12 13">
    <name type="scientific">Zasmidium cellare</name>
    <name type="common">Wine cellar mold</name>
    <name type="synonym">Racodium cellare</name>
    <dbReference type="NCBI Taxonomy" id="395010"/>
    <lineage>
        <taxon>Eukaryota</taxon>
        <taxon>Fungi</taxon>
        <taxon>Dikarya</taxon>
        <taxon>Ascomycota</taxon>
        <taxon>Pezizomycotina</taxon>
        <taxon>Dothideomycetes</taxon>
        <taxon>Dothideomycetidae</taxon>
        <taxon>Mycosphaerellales</taxon>
        <taxon>Mycosphaerellaceae</taxon>
        <taxon>Zasmidium</taxon>
    </lineage>
</organism>
<evidence type="ECO:0000256" key="7">
    <source>
        <dbReference type="ARBA" id="ARBA00023295"/>
    </source>
</evidence>
<dbReference type="Proteomes" id="UP001305779">
    <property type="component" value="Unassembled WGS sequence"/>
</dbReference>
<evidence type="ECO:0000256" key="5">
    <source>
        <dbReference type="ARBA" id="ARBA00022801"/>
    </source>
</evidence>
<dbReference type="PANTHER" id="PTHR12145">
    <property type="entry name" value="MANNAN ENDO-1,6-ALPHA-MANNOSIDASE DCW1"/>
    <property type="match status" value="1"/>
</dbReference>
<feature type="chain" id="PRO_5046460037" description="Mannan endo-1,6-alpha-mannosidase" evidence="11">
    <location>
        <begin position="23"/>
        <end position="481"/>
    </location>
</feature>
<evidence type="ECO:0000256" key="3">
    <source>
        <dbReference type="ARBA" id="ARBA00012350"/>
    </source>
</evidence>
<keyword evidence="10" id="KW-0472">Membrane</keyword>
<comment type="catalytic activity">
    <reaction evidence="1 8">
        <text>Random hydrolysis of (1-&gt;6)-alpha-D-mannosidic linkages in unbranched (1-&gt;6)-mannans.</text>
        <dbReference type="EC" id="3.2.1.101"/>
    </reaction>
</comment>
<dbReference type="PIRSF" id="PIRSF016302">
    <property type="entry name" value="Man_a_manosd"/>
    <property type="match status" value="1"/>
</dbReference>
<evidence type="ECO:0000256" key="6">
    <source>
        <dbReference type="ARBA" id="ARBA00023180"/>
    </source>
</evidence>
<evidence type="ECO:0000256" key="10">
    <source>
        <dbReference type="SAM" id="Phobius"/>
    </source>
</evidence>
<keyword evidence="4 11" id="KW-0732">Signal</keyword>
<keyword evidence="13" id="KW-1185">Reference proteome</keyword>
<keyword evidence="7 8" id="KW-0326">Glycosidase</keyword>
<evidence type="ECO:0000256" key="1">
    <source>
        <dbReference type="ARBA" id="ARBA00001452"/>
    </source>
</evidence>